<protein>
    <submittedName>
        <fullName evidence="8">Sulfate permease</fullName>
    </submittedName>
</protein>
<dbReference type="InterPro" id="IPR011547">
    <property type="entry name" value="SLC26A/SulP_dom"/>
</dbReference>
<dbReference type="InterPro" id="IPR001902">
    <property type="entry name" value="SLC26A/SulP_fam"/>
</dbReference>
<keyword evidence="2 6" id="KW-0812">Transmembrane</keyword>
<feature type="transmembrane region" description="Helical" evidence="6">
    <location>
        <begin position="27"/>
        <end position="47"/>
    </location>
</feature>
<comment type="caution">
    <text evidence="8">The sequence shown here is derived from an EMBL/GenBank/DDBJ whole genome shotgun (WGS) entry which is preliminary data.</text>
</comment>
<reference evidence="9" key="1">
    <citation type="journal article" date="2019" name="Int. J. Syst. Evol. Microbiol.">
        <title>The Global Catalogue of Microorganisms (GCM) 10K type strain sequencing project: providing services to taxonomists for standard genome sequencing and annotation.</title>
        <authorList>
            <consortium name="The Broad Institute Genomics Platform"/>
            <consortium name="The Broad Institute Genome Sequencing Center for Infectious Disease"/>
            <person name="Wu L."/>
            <person name="Ma J."/>
        </authorList>
    </citation>
    <scope>NUCLEOTIDE SEQUENCE [LARGE SCALE GENOMIC DNA]</scope>
    <source>
        <strain evidence="9">JCM 18715</strain>
    </source>
</reference>
<evidence type="ECO:0000313" key="9">
    <source>
        <dbReference type="Proteomes" id="UP001500547"/>
    </source>
</evidence>
<feature type="compositionally biased region" description="Gly residues" evidence="5">
    <location>
        <begin position="559"/>
        <end position="568"/>
    </location>
</feature>
<dbReference type="Gene3D" id="3.30.750.24">
    <property type="entry name" value="STAS domain"/>
    <property type="match status" value="1"/>
</dbReference>
<gene>
    <name evidence="8" type="primary">sulP</name>
    <name evidence="8" type="ORF">GCM10025770_33970</name>
</gene>
<sequence length="568" mass="59687">MSIAFRFKPKLLEALKGYDRPAFLRDASAGFTVGVLALPLAMAFAIASGVSPAAGLWTAIVAGLIISACGGSRVQIGGPTGAFIPILYSIVVAYGVSNMLAATFLAGWLLVALGLAGLGSLIRMIPVSVVIGFTNGIAVVIAISQLRDFFGLPVDSVPAEFFARWRVLSQAAPDLDPLTTLLAAGTFVFILLWSRVVKRIPRLGVMPAQLAGLLLGTLVASLCGLEVETLGSRFNGIPQGLPAFGFPLPSLEHVGKLLAPAITIALLGGIESLLSARVADAQINDRHDPNQELVAQGLANIVSPMVGGVAATGAIARTATNIRSGGRTPVAGIVHVLTLLIIVLVAAPLAAYVPVCVLAAIVMVTAWGMGEWHEFARLRHFSWNYRIILVSTFLLTVLFDLTIAVEIGMVLASLFFIYRMQDLTAVRRLHDGDGIAMFSLHGSLFFGSVVKLDAQMAAHQTVAQVTVLDLRDVLNIDTSGVDWLNGLRRDLHGRGGKLLLCAAGEQPRSLLQRSGFIDLLGAENVLSDREAALLHASLLIAQREAGGSARQNGAEPSGDGPGKSGENA</sequence>
<proteinExistence type="predicted"/>
<keyword evidence="9" id="KW-1185">Reference proteome</keyword>
<dbReference type="RefSeq" id="WP_345534308.1">
    <property type="nucleotide sequence ID" value="NZ_BAABLD010000017.1"/>
</dbReference>
<dbReference type="CDD" id="cd07042">
    <property type="entry name" value="STAS_SulP_like_sulfate_transporter"/>
    <property type="match status" value="1"/>
</dbReference>
<dbReference type="SUPFAM" id="SSF52091">
    <property type="entry name" value="SpoIIaa-like"/>
    <property type="match status" value="1"/>
</dbReference>
<dbReference type="Pfam" id="PF01740">
    <property type="entry name" value="STAS"/>
    <property type="match status" value="1"/>
</dbReference>
<dbReference type="InterPro" id="IPR036513">
    <property type="entry name" value="STAS_dom_sf"/>
</dbReference>
<dbReference type="PANTHER" id="PTHR11814">
    <property type="entry name" value="SULFATE TRANSPORTER"/>
    <property type="match status" value="1"/>
</dbReference>
<feature type="transmembrane region" description="Helical" evidence="6">
    <location>
        <begin position="125"/>
        <end position="146"/>
    </location>
</feature>
<evidence type="ECO:0000256" key="3">
    <source>
        <dbReference type="ARBA" id="ARBA00022989"/>
    </source>
</evidence>
<feature type="transmembrane region" description="Helical" evidence="6">
    <location>
        <begin position="54"/>
        <end position="74"/>
    </location>
</feature>
<organism evidence="8 9">
    <name type="scientific">Viridibacterium curvum</name>
    <dbReference type="NCBI Taxonomy" id="1101404"/>
    <lineage>
        <taxon>Bacteria</taxon>
        <taxon>Pseudomonadati</taxon>
        <taxon>Pseudomonadota</taxon>
        <taxon>Betaproteobacteria</taxon>
        <taxon>Rhodocyclales</taxon>
        <taxon>Rhodocyclaceae</taxon>
        <taxon>Viridibacterium</taxon>
    </lineage>
</organism>
<dbReference type="Proteomes" id="UP001500547">
    <property type="component" value="Unassembled WGS sequence"/>
</dbReference>
<feature type="domain" description="STAS" evidence="7">
    <location>
        <begin position="425"/>
        <end position="536"/>
    </location>
</feature>
<dbReference type="EMBL" id="BAABLD010000017">
    <property type="protein sequence ID" value="GAA5170668.1"/>
    <property type="molecule type" value="Genomic_DNA"/>
</dbReference>
<evidence type="ECO:0000256" key="5">
    <source>
        <dbReference type="SAM" id="MobiDB-lite"/>
    </source>
</evidence>
<feature type="transmembrane region" description="Helical" evidence="6">
    <location>
        <begin position="336"/>
        <end position="367"/>
    </location>
</feature>
<comment type="subcellular location">
    <subcellularLocation>
        <location evidence="1">Membrane</location>
        <topology evidence="1">Multi-pass membrane protein</topology>
    </subcellularLocation>
</comment>
<keyword evidence="4 6" id="KW-0472">Membrane</keyword>
<evidence type="ECO:0000313" key="8">
    <source>
        <dbReference type="EMBL" id="GAA5170668.1"/>
    </source>
</evidence>
<keyword evidence="3 6" id="KW-1133">Transmembrane helix</keyword>
<feature type="transmembrane region" description="Helical" evidence="6">
    <location>
        <begin position="178"/>
        <end position="196"/>
    </location>
</feature>
<evidence type="ECO:0000256" key="1">
    <source>
        <dbReference type="ARBA" id="ARBA00004141"/>
    </source>
</evidence>
<name>A0ABP9R1R3_9RHOO</name>
<dbReference type="InterPro" id="IPR002645">
    <property type="entry name" value="STAS_dom"/>
</dbReference>
<feature type="region of interest" description="Disordered" evidence="5">
    <location>
        <begin position="545"/>
        <end position="568"/>
    </location>
</feature>
<evidence type="ECO:0000256" key="2">
    <source>
        <dbReference type="ARBA" id="ARBA00022692"/>
    </source>
</evidence>
<accession>A0ABP9R1R3</accession>
<feature type="transmembrane region" description="Helical" evidence="6">
    <location>
        <begin position="208"/>
        <end position="227"/>
    </location>
</feature>
<evidence type="ECO:0000256" key="4">
    <source>
        <dbReference type="ARBA" id="ARBA00023136"/>
    </source>
</evidence>
<evidence type="ECO:0000259" key="7">
    <source>
        <dbReference type="PROSITE" id="PS50801"/>
    </source>
</evidence>
<dbReference type="Pfam" id="PF00916">
    <property type="entry name" value="Sulfate_transp"/>
    <property type="match status" value="1"/>
</dbReference>
<dbReference type="PROSITE" id="PS50801">
    <property type="entry name" value="STAS"/>
    <property type="match status" value="1"/>
</dbReference>
<feature type="transmembrane region" description="Helical" evidence="6">
    <location>
        <begin position="86"/>
        <end position="113"/>
    </location>
</feature>
<evidence type="ECO:0000256" key="6">
    <source>
        <dbReference type="SAM" id="Phobius"/>
    </source>
</evidence>
<feature type="transmembrane region" description="Helical" evidence="6">
    <location>
        <begin position="387"/>
        <end position="418"/>
    </location>
</feature>